<dbReference type="Pfam" id="PF12796">
    <property type="entry name" value="Ank_2"/>
    <property type="match status" value="2"/>
</dbReference>
<evidence type="ECO:0008006" key="6">
    <source>
        <dbReference type="Google" id="ProtNLM"/>
    </source>
</evidence>
<keyword evidence="1" id="KW-0677">Repeat</keyword>
<feature type="repeat" description="ANK" evidence="3">
    <location>
        <begin position="504"/>
        <end position="528"/>
    </location>
</feature>
<evidence type="ECO:0000313" key="4">
    <source>
        <dbReference type="EMBL" id="WNY28588.1"/>
    </source>
</evidence>
<dbReference type="EMBL" id="CP131062">
    <property type="protein sequence ID" value="WNY28588.1"/>
    <property type="molecule type" value="Genomic_DNA"/>
</dbReference>
<proteinExistence type="predicted"/>
<dbReference type="Gene3D" id="1.25.40.20">
    <property type="entry name" value="Ankyrin repeat-containing domain"/>
    <property type="match status" value="4"/>
</dbReference>
<dbReference type="PROSITE" id="PS50088">
    <property type="entry name" value="ANK_REPEAT"/>
    <property type="match status" value="5"/>
</dbReference>
<dbReference type="RefSeq" id="WP_316560126.1">
    <property type="nucleotide sequence ID" value="NZ_CP131062.1"/>
</dbReference>
<evidence type="ECO:0000256" key="2">
    <source>
        <dbReference type="ARBA" id="ARBA00023043"/>
    </source>
</evidence>
<dbReference type="GeneID" id="85197243"/>
<dbReference type="PROSITE" id="PS50297">
    <property type="entry name" value="ANK_REP_REGION"/>
    <property type="match status" value="5"/>
</dbReference>
<feature type="repeat" description="ANK" evidence="3">
    <location>
        <begin position="306"/>
        <end position="338"/>
    </location>
</feature>
<keyword evidence="5" id="KW-1185">Reference proteome</keyword>
<dbReference type="PANTHER" id="PTHR24198">
    <property type="entry name" value="ANKYRIN REPEAT AND PROTEIN KINASE DOMAIN-CONTAINING PROTEIN"/>
    <property type="match status" value="1"/>
</dbReference>
<dbReference type="AlphaFoldDB" id="A0AA96V970"/>
<evidence type="ECO:0000256" key="1">
    <source>
        <dbReference type="ARBA" id="ARBA00022737"/>
    </source>
</evidence>
<protein>
    <recommendedName>
        <fullName evidence="6">Ankyrin repeat domain-containing protein</fullName>
    </recommendedName>
</protein>
<dbReference type="Pfam" id="PF13857">
    <property type="entry name" value="Ank_5"/>
    <property type="match status" value="1"/>
</dbReference>
<reference evidence="4 5" key="1">
    <citation type="submission" date="2023-07" db="EMBL/GenBank/DDBJ databases">
        <title>Closed genome sequence of Methanimicrococcus sp. Es2.</title>
        <authorList>
            <person name="Protasov E."/>
            <person name="Platt K."/>
            <person name="Reeh H."/>
            <person name="Poehlein A."/>
            <person name="Daniel R."/>
            <person name="Brune A."/>
        </authorList>
    </citation>
    <scope>NUCLEOTIDE SEQUENCE [LARGE SCALE GENOMIC DNA]</scope>
    <source>
        <strain evidence="4 5">Es2</strain>
    </source>
</reference>
<dbReference type="SMART" id="SM00248">
    <property type="entry name" value="ANK"/>
    <property type="match status" value="8"/>
</dbReference>
<evidence type="ECO:0000256" key="3">
    <source>
        <dbReference type="PROSITE-ProRule" id="PRU00023"/>
    </source>
</evidence>
<dbReference type="InterPro" id="IPR036770">
    <property type="entry name" value="Ankyrin_rpt-contain_sf"/>
</dbReference>
<dbReference type="SUPFAM" id="SSF48403">
    <property type="entry name" value="Ankyrin repeat"/>
    <property type="match status" value="2"/>
</dbReference>
<keyword evidence="2 3" id="KW-0040">ANK repeat</keyword>
<dbReference type="KEGG" id="mees:MmiEs2_07840"/>
<feature type="repeat" description="ANK" evidence="3">
    <location>
        <begin position="113"/>
        <end position="145"/>
    </location>
</feature>
<name>A0AA96V970_9EURY</name>
<accession>A0AA96V970</accession>
<evidence type="ECO:0000313" key="5">
    <source>
        <dbReference type="Proteomes" id="UP001302662"/>
    </source>
</evidence>
<organism evidence="4 5">
    <name type="scientific">Methanimicrococcus stummii</name>
    <dbReference type="NCBI Taxonomy" id="3028294"/>
    <lineage>
        <taxon>Archaea</taxon>
        <taxon>Methanobacteriati</taxon>
        <taxon>Methanobacteriota</taxon>
        <taxon>Stenosarchaea group</taxon>
        <taxon>Methanomicrobia</taxon>
        <taxon>Methanosarcinales</taxon>
        <taxon>Methanosarcinaceae</taxon>
        <taxon>Methanimicrococcus</taxon>
    </lineage>
</organism>
<sequence>MQMYDITKLYSKKETPREEIMALYKSAEDVDFADDYSGNSLLHIAAKYADFEAVEYLLNAGAKAAVFNKYNETPLHLLAKGDRREFQPAPEAIYKTAILLLDGKVSVLRKDDDGNACYHVAGDSGNYEFVRALADKGAKLNGLGKNGYTGIHFAAEHVRHEISSLGYAKRDYDRKAEKEKEMPSSPHEKQLSEYEADYLKQKQVVESYFLTAKAFLDAGVDPTEKNEYGKTALDFAIESEDKKMAALLSGTYSESEDSEMQELIIQSGSMTLHKAVEKKDYEAVRAILKLGADPNEIAGDEDHRTKGKTALAVAVENFDADAVSLLLENGADPSFKDSDERAAVAYFFTTDASIRTNLKVFEEKRPARILKSLTDCGFDINEIVTNKGETLLNLACRAAVGTGYNGFRLKSHVIDIVMEYNPNIDLPNLDGTTPLMNICASDFDVIENQQIALLEAGADVEAIDKFGKTALIYAANNRSTTGAKQMAEYLFDVGNPKADHVDNDGKTALDYATEKNNEPLVKFLLSKM</sequence>
<dbReference type="InterPro" id="IPR002110">
    <property type="entry name" value="Ankyrin_rpt"/>
</dbReference>
<feature type="repeat" description="ANK" evidence="3">
    <location>
        <begin position="37"/>
        <end position="69"/>
    </location>
</feature>
<dbReference type="PANTHER" id="PTHR24198:SF165">
    <property type="entry name" value="ANKYRIN REPEAT-CONTAINING PROTEIN-RELATED"/>
    <property type="match status" value="1"/>
</dbReference>
<dbReference type="Proteomes" id="UP001302662">
    <property type="component" value="Chromosome"/>
</dbReference>
<feature type="repeat" description="ANK" evidence="3">
    <location>
        <begin position="267"/>
        <end position="299"/>
    </location>
</feature>
<gene>
    <name evidence="4" type="ORF">MmiEs2_07840</name>
</gene>